<dbReference type="CDD" id="cd02440">
    <property type="entry name" value="AdoMet_MTases"/>
    <property type="match status" value="1"/>
</dbReference>
<evidence type="ECO:0000256" key="6">
    <source>
        <dbReference type="ARBA" id="ARBA00022603"/>
    </source>
</evidence>
<evidence type="ECO:0000256" key="7">
    <source>
        <dbReference type="ARBA" id="ARBA00022679"/>
    </source>
</evidence>
<organism evidence="12 13">
    <name type="scientific">Rhizobium subbaraonis</name>
    <dbReference type="NCBI Taxonomy" id="908946"/>
    <lineage>
        <taxon>Bacteria</taxon>
        <taxon>Pseudomonadati</taxon>
        <taxon>Pseudomonadota</taxon>
        <taxon>Alphaproteobacteria</taxon>
        <taxon>Hyphomicrobiales</taxon>
        <taxon>Rhizobiaceae</taxon>
        <taxon>Rhizobium/Agrobacterium group</taxon>
        <taxon>Rhizobium</taxon>
    </lineage>
</organism>
<keyword evidence="13" id="KW-1185">Reference proteome</keyword>
<sequence>MGAARVVEKEGFAALALRLRGQGINDIELLTAVEQTPRTLFVPPQFAGDAYSSRLLPIECGSFVEGVDLAVRLMHVLNLKAGQRVLEVGTGSGFTAAVMGRLTERVLTVDRYRTLVTGAQQSIEKAGIRNVVVRQADGSNGMPGEGTFDRIFVTAAFPAMPRLFAEQLVSGGMLLAPVMVSDTECRMLKLVKTGSRFDREDLFQVPYLPMVPHLAQAL</sequence>
<dbReference type="Pfam" id="PF01135">
    <property type="entry name" value="PCMT"/>
    <property type="match status" value="1"/>
</dbReference>
<evidence type="ECO:0000313" key="12">
    <source>
        <dbReference type="EMBL" id="SOC38227.1"/>
    </source>
</evidence>
<evidence type="ECO:0000256" key="9">
    <source>
        <dbReference type="ARBA" id="ARBA00030757"/>
    </source>
</evidence>
<dbReference type="Proteomes" id="UP000219167">
    <property type="component" value="Unassembled WGS sequence"/>
</dbReference>
<evidence type="ECO:0000256" key="8">
    <source>
        <dbReference type="ARBA" id="ARBA00022691"/>
    </source>
</evidence>
<reference evidence="12 13" key="1">
    <citation type="submission" date="2017-08" db="EMBL/GenBank/DDBJ databases">
        <authorList>
            <person name="de Groot N.N."/>
        </authorList>
    </citation>
    <scope>NUCLEOTIDE SEQUENCE [LARGE SCALE GENOMIC DNA]</scope>
    <source>
        <strain evidence="12 13">JC85</strain>
    </source>
</reference>
<evidence type="ECO:0000256" key="11">
    <source>
        <dbReference type="ARBA" id="ARBA00031350"/>
    </source>
</evidence>
<comment type="similarity">
    <text evidence="2">Belongs to the methyltransferase superfamily. L-isoaspartyl/D-aspartyl protein methyltransferase family.</text>
</comment>
<dbReference type="OrthoDB" id="9810066at2"/>
<keyword evidence="5" id="KW-0963">Cytoplasm</keyword>
<evidence type="ECO:0000313" key="13">
    <source>
        <dbReference type="Proteomes" id="UP000219167"/>
    </source>
</evidence>
<evidence type="ECO:0000256" key="2">
    <source>
        <dbReference type="ARBA" id="ARBA00005369"/>
    </source>
</evidence>
<dbReference type="GO" id="GO:0005737">
    <property type="term" value="C:cytoplasm"/>
    <property type="evidence" value="ECO:0007669"/>
    <property type="project" value="UniProtKB-SubCell"/>
</dbReference>
<dbReference type="PANTHER" id="PTHR11579:SF0">
    <property type="entry name" value="PROTEIN-L-ISOASPARTATE(D-ASPARTATE) O-METHYLTRANSFERASE"/>
    <property type="match status" value="1"/>
</dbReference>
<dbReference type="PANTHER" id="PTHR11579">
    <property type="entry name" value="PROTEIN-L-ISOASPARTATE O-METHYLTRANSFERASE"/>
    <property type="match status" value="1"/>
</dbReference>
<name>A0A285U946_9HYPH</name>
<keyword evidence="8" id="KW-0949">S-adenosyl-L-methionine</keyword>
<evidence type="ECO:0000256" key="3">
    <source>
        <dbReference type="ARBA" id="ARBA00011890"/>
    </source>
</evidence>
<dbReference type="GO" id="GO:0032259">
    <property type="term" value="P:methylation"/>
    <property type="evidence" value="ECO:0007669"/>
    <property type="project" value="UniProtKB-KW"/>
</dbReference>
<dbReference type="GO" id="GO:0004719">
    <property type="term" value="F:protein-L-isoaspartate (D-aspartate) O-methyltransferase activity"/>
    <property type="evidence" value="ECO:0007669"/>
    <property type="project" value="UniProtKB-EC"/>
</dbReference>
<evidence type="ECO:0000256" key="5">
    <source>
        <dbReference type="ARBA" id="ARBA00022490"/>
    </source>
</evidence>
<keyword evidence="6 12" id="KW-0489">Methyltransferase</keyword>
<dbReference type="EMBL" id="OBQD01000005">
    <property type="protein sequence ID" value="SOC38227.1"/>
    <property type="molecule type" value="Genomic_DNA"/>
</dbReference>
<dbReference type="SUPFAM" id="SSF53335">
    <property type="entry name" value="S-adenosyl-L-methionine-dependent methyltransferases"/>
    <property type="match status" value="1"/>
</dbReference>
<dbReference type="NCBIfam" id="NF001453">
    <property type="entry name" value="PRK00312.1"/>
    <property type="match status" value="1"/>
</dbReference>
<dbReference type="RefSeq" id="WP_097138173.1">
    <property type="nucleotide sequence ID" value="NZ_OBQD01000005.1"/>
</dbReference>
<proteinExistence type="inferred from homology"/>
<dbReference type="EC" id="2.1.1.77" evidence="3"/>
<dbReference type="AlphaFoldDB" id="A0A285U946"/>
<dbReference type="Gene3D" id="3.40.50.150">
    <property type="entry name" value="Vaccinia Virus protein VP39"/>
    <property type="match status" value="1"/>
</dbReference>
<protein>
    <recommendedName>
        <fullName evidence="4">Protein-L-isoaspartate O-methyltransferase</fullName>
        <ecNumber evidence="3">2.1.1.77</ecNumber>
    </recommendedName>
    <alternativeName>
        <fullName evidence="11">L-isoaspartyl protein carboxyl methyltransferase</fullName>
    </alternativeName>
    <alternativeName>
        <fullName evidence="9">Protein L-isoaspartyl methyltransferase</fullName>
    </alternativeName>
    <alternativeName>
        <fullName evidence="10">Protein-beta-aspartate methyltransferase</fullName>
    </alternativeName>
</protein>
<evidence type="ECO:0000256" key="10">
    <source>
        <dbReference type="ARBA" id="ARBA00031323"/>
    </source>
</evidence>
<evidence type="ECO:0000256" key="1">
    <source>
        <dbReference type="ARBA" id="ARBA00004496"/>
    </source>
</evidence>
<accession>A0A285U946</accession>
<dbReference type="InterPro" id="IPR029063">
    <property type="entry name" value="SAM-dependent_MTases_sf"/>
</dbReference>
<comment type="subcellular location">
    <subcellularLocation>
        <location evidence="1">Cytoplasm</location>
    </subcellularLocation>
</comment>
<keyword evidence="7 12" id="KW-0808">Transferase</keyword>
<gene>
    <name evidence="12" type="ORF">SAMN05892877_10550</name>
</gene>
<dbReference type="InterPro" id="IPR000682">
    <property type="entry name" value="PCMT"/>
</dbReference>
<evidence type="ECO:0000256" key="4">
    <source>
        <dbReference type="ARBA" id="ARBA00013346"/>
    </source>
</evidence>